<sequence>MILLGDSPKVRYCQLVKDKRGLRLRARLHQANIIALLRDSGYWVQILGYDDSYQVNGRNQGRLCSGIL</sequence>
<evidence type="ECO:0000313" key="2">
    <source>
        <dbReference type="Proteomes" id="UP000324800"/>
    </source>
</evidence>
<comment type="caution">
    <text evidence="1">The sequence shown here is derived from an EMBL/GenBank/DDBJ whole genome shotgun (WGS) entry which is preliminary data.</text>
</comment>
<evidence type="ECO:0000313" key="1">
    <source>
        <dbReference type="EMBL" id="KAA6367398.1"/>
    </source>
</evidence>
<dbReference type="AlphaFoldDB" id="A0A5J4UAF2"/>
<name>A0A5J4UAF2_9EUKA</name>
<dbReference type="Proteomes" id="UP000324800">
    <property type="component" value="Unassembled WGS sequence"/>
</dbReference>
<protein>
    <submittedName>
        <fullName evidence="1">Uncharacterized protein</fullName>
    </submittedName>
</protein>
<accession>A0A5J4UAF2</accession>
<organism evidence="1 2">
    <name type="scientific">Streblomastix strix</name>
    <dbReference type="NCBI Taxonomy" id="222440"/>
    <lineage>
        <taxon>Eukaryota</taxon>
        <taxon>Metamonada</taxon>
        <taxon>Preaxostyla</taxon>
        <taxon>Oxymonadida</taxon>
        <taxon>Streblomastigidae</taxon>
        <taxon>Streblomastix</taxon>
    </lineage>
</organism>
<proteinExistence type="predicted"/>
<reference evidence="1 2" key="1">
    <citation type="submission" date="2019-03" db="EMBL/GenBank/DDBJ databases">
        <title>Single cell metagenomics reveals metabolic interactions within the superorganism composed of flagellate Streblomastix strix and complex community of Bacteroidetes bacteria on its surface.</title>
        <authorList>
            <person name="Treitli S.C."/>
            <person name="Kolisko M."/>
            <person name="Husnik F."/>
            <person name="Keeling P."/>
            <person name="Hampl V."/>
        </authorList>
    </citation>
    <scope>NUCLEOTIDE SEQUENCE [LARGE SCALE GENOMIC DNA]</scope>
    <source>
        <strain evidence="1">ST1C</strain>
    </source>
</reference>
<gene>
    <name evidence="1" type="ORF">EZS28_037076</name>
</gene>
<dbReference type="EMBL" id="SNRW01018378">
    <property type="protein sequence ID" value="KAA6367398.1"/>
    <property type="molecule type" value="Genomic_DNA"/>
</dbReference>